<feature type="transmembrane region" description="Helical" evidence="1">
    <location>
        <begin position="84"/>
        <end position="106"/>
    </location>
</feature>
<evidence type="ECO:0000313" key="2">
    <source>
        <dbReference type="EMBL" id="KAK7388471.1"/>
    </source>
</evidence>
<sequence>MELISAVRSLLTLYKKKKKKAAYYPMLCQAWQSSERQIFLFPKLQQENAKQFGIFSRHTALLAGRFSGQIPKPKGGGRGNRNHLLFIFVLLDVVVFPSISVSILFFSQQNLAKPNSFFNLLRFSNSSSYFSSLYYGL</sequence>
<dbReference type="EMBL" id="JAYMYS010000006">
    <property type="protein sequence ID" value="KAK7388471.1"/>
    <property type="molecule type" value="Genomic_DNA"/>
</dbReference>
<reference evidence="2 3" key="1">
    <citation type="submission" date="2024-01" db="EMBL/GenBank/DDBJ databases">
        <title>The genomes of 5 underutilized Papilionoideae crops provide insights into root nodulation and disease resistanc.</title>
        <authorList>
            <person name="Jiang F."/>
        </authorList>
    </citation>
    <scope>NUCLEOTIDE SEQUENCE [LARGE SCALE GENOMIC DNA]</scope>
    <source>
        <strain evidence="2">DUOXIRENSHENG_FW03</strain>
        <tissue evidence="2">Leaves</tissue>
    </source>
</reference>
<protein>
    <submittedName>
        <fullName evidence="2">Uncharacterized protein</fullName>
    </submittedName>
</protein>
<dbReference type="Proteomes" id="UP001386955">
    <property type="component" value="Unassembled WGS sequence"/>
</dbReference>
<name>A0AAN9XDW4_PSOTE</name>
<organism evidence="2 3">
    <name type="scientific">Psophocarpus tetragonolobus</name>
    <name type="common">Winged bean</name>
    <name type="synonym">Dolichos tetragonolobus</name>
    <dbReference type="NCBI Taxonomy" id="3891"/>
    <lineage>
        <taxon>Eukaryota</taxon>
        <taxon>Viridiplantae</taxon>
        <taxon>Streptophyta</taxon>
        <taxon>Embryophyta</taxon>
        <taxon>Tracheophyta</taxon>
        <taxon>Spermatophyta</taxon>
        <taxon>Magnoliopsida</taxon>
        <taxon>eudicotyledons</taxon>
        <taxon>Gunneridae</taxon>
        <taxon>Pentapetalae</taxon>
        <taxon>rosids</taxon>
        <taxon>fabids</taxon>
        <taxon>Fabales</taxon>
        <taxon>Fabaceae</taxon>
        <taxon>Papilionoideae</taxon>
        <taxon>50 kb inversion clade</taxon>
        <taxon>NPAAA clade</taxon>
        <taxon>indigoferoid/millettioid clade</taxon>
        <taxon>Phaseoleae</taxon>
        <taxon>Psophocarpus</taxon>
    </lineage>
</organism>
<dbReference type="AlphaFoldDB" id="A0AAN9XDW4"/>
<evidence type="ECO:0000313" key="3">
    <source>
        <dbReference type="Proteomes" id="UP001386955"/>
    </source>
</evidence>
<keyword evidence="1" id="KW-0472">Membrane</keyword>
<keyword evidence="1" id="KW-1133">Transmembrane helix</keyword>
<gene>
    <name evidence="2" type="ORF">VNO78_23287</name>
</gene>
<keyword evidence="3" id="KW-1185">Reference proteome</keyword>
<keyword evidence="1" id="KW-0812">Transmembrane</keyword>
<proteinExistence type="predicted"/>
<evidence type="ECO:0000256" key="1">
    <source>
        <dbReference type="SAM" id="Phobius"/>
    </source>
</evidence>
<accession>A0AAN9XDW4</accession>
<comment type="caution">
    <text evidence="2">The sequence shown here is derived from an EMBL/GenBank/DDBJ whole genome shotgun (WGS) entry which is preliminary data.</text>
</comment>